<evidence type="ECO:0000256" key="6">
    <source>
        <dbReference type="RuleBase" id="RU000716"/>
    </source>
</evidence>
<dbReference type="PROSITE" id="PS01063">
    <property type="entry name" value="SIGMA70_ECF"/>
    <property type="match status" value="1"/>
</dbReference>
<evidence type="ECO:0000256" key="3">
    <source>
        <dbReference type="ARBA" id="ARBA00023082"/>
    </source>
</evidence>
<dbReference type="Gene3D" id="1.10.10.10">
    <property type="entry name" value="Winged helix-like DNA-binding domain superfamily/Winged helix DNA-binding domain"/>
    <property type="match status" value="1"/>
</dbReference>
<keyword evidence="10" id="KW-1185">Reference proteome</keyword>
<dbReference type="SUPFAM" id="SSF88659">
    <property type="entry name" value="Sigma3 and sigma4 domains of RNA polymerase sigma factors"/>
    <property type="match status" value="1"/>
</dbReference>
<dbReference type="GO" id="GO:0016987">
    <property type="term" value="F:sigma factor activity"/>
    <property type="evidence" value="ECO:0007669"/>
    <property type="project" value="UniProtKB-KW"/>
</dbReference>
<dbReference type="EMBL" id="SGXF01000009">
    <property type="protein sequence ID" value="RZS92341.1"/>
    <property type="molecule type" value="Genomic_DNA"/>
</dbReference>
<dbReference type="RefSeq" id="WP_130436285.1">
    <property type="nucleotide sequence ID" value="NZ_SGXF01000009.1"/>
</dbReference>
<dbReference type="InterPro" id="IPR013325">
    <property type="entry name" value="RNA_pol_sigma_r2"/>
</dbReference>
<dbReference type="Pfam" id="PF04542">
    <property type="entry name" value="Sigma70_r2"/>
    <property type="match status" value="1"/>
</dbReference>
<dbReference type="InterPro" id="IPR000838">
    <property type="entry name" value="RNA_pol_sigma70_ECF_CS"/>
</dbReference>
<evidence type="ECO:0000256" key="4">
    <source>
        <dbReference type="ARBA" id="ARBA00023125"/>
    </source>
</evidence>
<dbReference type="PANTHER" id="PTHR43133:SF8">
    <property type="entry name" value="RNA POLYMERASE SIGMA FACTOR HI_1459-RELATED"/>
    <property type="match status" value="1"/>
</dbReference>
<evidence type="ECO:0000259" key="7">
    <source>
        <dbReference type="Pfam" id="PF04542"/>
    </source>
</evidence>
<dbReference type="OrthoDB" id="9795666at2"/>
<dbReference type="NCBIfam" id="TIGR02937">
    <property type="entry name" value="sigma70-ECF"/>
    <property type="match status" value="1"/>
</dbReference>
<dbReference type="GO" id="GO:0006950">
    <property type="term" value="P:response to stress"/>
    <property type="evidence" value="ECO:0007669"/>
    <property type="project" value="UniProtKB-ARBA"/>
</dbReference>
<dbReference type="SUPFAM" id="SSF88946">
    <property type="entry name" value="Sigma2 domain of RNA polymerase sigma factors"/>
    <property type="match status" value="1"/>
</dbReference>
<dbReference type="PANTHER" id="PTHR43133">
    <property type="entry name" value="RNA POLYMERASE ECF-TYPE SIGMA FACTO"/>
    <property type="match status" value="1"/>
</dbReference>
<feature type="domain" description="RNA polymerase sigma factor 70 region 4 type 2" evidence="8">
    <location>
        <begin position="100"/>
        <end position="151"/>
    </location>
</feature>
<comment type="similarity">
    <text evidence="1 6">Belongs to the sigma-70 factor family. ECF subfamily.</text>
</comment>
<proteinExistence type="inferred from homology"/>
<dbReference type="InterPro" id="IPR013249">
    <property type="entry name" value="RNA_pol_sigma70_r4_t2"/>
</dbReference>
<keyword evidence="5 6" id="KW-0804">Transcription</keyword>
<dbReference type="GO" id="GO:0006352">
    <property type="term" value="P:DNA-templated transcription initiation"/>
    <property type="evidence" value="ECO:0007669"/>
    <property type="project" value="InterPro"/>
</dbReference>
<evidence type="ECO:0000259" key="8">
    <source>
        <dbReference type="Pfam" id="PF08281"/>
    </source>
</evidence>
<keyword evidence="3 6" id="KW-0731">Sigma factor</keyword>
<dbReference type="InterPro" id="IPR039425">
    <property type="entry name" value="RNA_pol_sigma-70-like"/>
</dbReference>
<reference evidence="9 10" key="1">
    <citation type="submission" date="2019-02" db="EMBL/GenBank/DDBJ databases">
        <title>Genomic Encyclopedia of Type Strains, Phase IV (KMG-IV): sequencing the most valuable type-strain genomes for metagenomic binning, comparative biology and taxonomic classification.</title>
        <authorList>
            <person name="Goeker M."/>
        </authorList>
    </citation>
    <scope>NUCLEOTIDE SEQUENCE [LARGE SCALE GENOMIC DNA]</scope>
    <source>
        <strain evidence="9 10">DSM 29486</strain>
    </source>
</reference>
<dbReference type="Pfam" id="PF08281">
    <property type="entry name" value="Sigma70_r4_2"/>
    <property type="match status" value="1"/>
</dbReference>
<keyword evidence="4 6" id="KW-0238">DNA-binding</keyword>
<evidence type="ECO:0000313" key="10">
    <source>
        <dbReference type="Proteomes" id="UP000292927"/>
    </source>
</evidence>
<protein>
    <recommendedName>
        <fullName evidence="6">RNA polymerase sigma factor</fullName>
    </recommendedName>
</protein>
<evidence type="ECO:0000256" key="2">
    <source>
        <dbReference type="ARBA" id="ARBA00023015"/>
    </source>
</evidence>
<dbReference type="InterPro" id="IPR014284">
    <property type="entry name" value="RNA_pol_sigma-70_dom"/>
</dbReference>
<evidence type="ECO:0000256" key="5">
    <source>
        <dbReference type="ARBA" id="ARBA00023163"/>
    </source>
</evidence>
<dbReference type="InterPro" id="IPR007627">
    <property type="entry name" value="RNA_pol_sigma70_r2"/>
</dbReference>
<dbReference type="InterPro" id="IPR036388">
    <property type="entry name" value="WH-like_DNA-bd_sf"/>
</dbReference>
<dbReference type="InterPro" id="IPR013324">
    <property type="entry name" value="RNA_pol_sigma_r3/r4-like"/>
</dbReference>
<feature type="domain" description="RNA polymerase sigma-70 region 2" evidence="7">
    <location>
        <begin position="8"/>
        <end position="76"/>
    </location>
</feature>
<name>A0A4Q7NY38_9FIRM</name>
<sequence>MSLDFERLYRAYYMQVYSYVMTIVKDAAQAEEVTQDTFVRAMQSRSAYRGEASEITWLCAIAKNAAFSILKRASRTEELKDVPDENQFEDRLADEVSTLMIHMILHDMPEPYKEVFQLRVFGELSFAKIGRIFEKTESWARVTYHRARLKIQERMEDYEK</sequence>
<dbReference type="AlphaFoldDB" id="A0A4Q7NY38"/>
<keyword evidence="2 6" id="KW-0805">Transcription regulation</keyword>
<evidence type="ECO:0000313" key="9">
    <source>
        <dbReference type="EMBL" id="RZS92341.1"/>
    </source>
</evidence>
<accession>A0A4Q7NY38</accession>
<evidence type="ECO:0000256" key="1">
    <source>
        <dbReference type="ARBA" id="ARBA00010641"/>
    </source>
</evidence>
<comment type="caution">
    <text evidence="9">The sequence shown here is derived from an EMBL/GenBank/DDBJ whole genome shotgun (WGS) entry which is preliminary data.</text>
</comment>
<dbReference type="Gene3D" id="1.10.1740.10">
    <property type="match status" value="1"/>
</dbReference>
<organism evidence="9 10">
    <name type="scientific">Cuneatibacter caecimuris</name>
    <dbReference type="NCBI Taxonomy" id="1796618"/>
    <lineage>
        <taxon>Bacteria</taxon>
        <taxon>Bacillati</taxon>
        <taxon>Bacillota</taxon>
        <taxon>Clostridia</taxon>
        <taxon>Lachnospirales</taxon>
        <taxon>Lachnospiraceae</taxon>
        <taxon>Cuneatibacter</taxon>
    </lineage>
</organism>
<dbReference type="GO" id="GO:0003677">
    <property type="term" value="F:DNA binding"/>
    <property type="evidence" value="ECO:0007669"/>
    <property type="project" value="UniProtKB-KW"/>
</dbReference>
<gene>
    <name evidence="9" type="ORF">EV209_3055</name>
</gene>
<dbReference type="Proteomes" id="UP000292927">
    <property type="component" value="Unassembled WGS sequence"/>
</dbReference>